<evidence type="ECO:0000259" key="5">
    <source>
        <dbReference type="PROSITE" id="PS50089"/>
    </source>
</evidence>
<dbReference type="Pfam" id="PF13923">
    <property type="entry name" value="zf-C3HC4_2"/>
    <property type="match status" value="1"/>
</dbReference>
<protein>
    <submittedName>
        <fullName evidence="7">LON peptidase N-terminal domain and RING finger protein 2-like</fullName>
    </submittedName>
</protein>
<accession>A0A9W7W7Z1</accession>
<dbReference type="InterPro" id="IPR013083">
    <property type="entry name" value="Znf_RING/FYVE/PHD"/>
</dbReference>
<dbReference type="Gene3D" id="3.30.40.10">
    <property type="entry name" value="Zinc/RING finger domain, C3HC4 (zinc finger)"/>
    <property type="match status" value="1"/>
</dbReference>
<name>A0A9W7W7Z1_TRIRA</name>
<evidence type="ECO:0000256" key="3">
    <source>
        <dbReference type="ARBA" id="ARBA00022833"/>
    </source>
</evidence>
<feature type="domain" description="Lon N-terminal" evidence="6">
    <location>
        <begin position="233"/>
        <end position="442"/>
    </location>
</feature>
<sequence length="447" mass="51518">MDRGRPLKCGCILQNHKKAKLSVIIVTNYYVATRVSPAIWQRICGWFTISNYKNATCLKLFVNALNVATSLCNIIHMSQRNQMKRRVRKSPSNRNIQANITNTNAPDRCRVLLKHSLLISLAVFLSWHRKHTANTNIELCMKMNACDLFKCVPSQMAFKLYYEPVATPCGHTFCLKCLERCLDHNPNCPLCKENLCEYLATRAYNKTLLMEEVLQIFLSDELAERRKVHEEEMKELSNLKQEVPIFVCTMAFPTIPCPLHVFEPRYRLMIRRSMETGTKQFGMCIADELKGFADYGCMLEVRDVKFFPDGRSVVDTKGVARFKVLSHGQRDGYHTAKIEYLEDKKVEGNELTELLKLHDSVYDQATGWFTSLKDDMKNQIISHFGQLPGKDLDPQANPNGPTWCWWLLAVLPLENRAQLTILAMNTLKDRLVAIHRVLIFVTRKHSR</sequence>
<dbReference type="SUPFAM" id="SSF88697">
    <property type="entry name" value="PUA domain-like"/>
    <property type="match status" value="1"/>
</dbReference>
<dbReference type="PROSITE" id="PS50089">
    <property type="entry name" value="ZF_RING_2"/>
    <property type="match status" value="1"/>
</dbReference>
<evidence type="ECO:0000256" key="4">
    <source>
        <dbReference type="PROSITE-ProRule" id="PRU00175"/>
    </source>
</evidence>
<dbReference type="InterPro" id="IPR046336">
    <property type="entry name" value="Lon_prtase_N_sf"/>
</dbReference>
<dbReference type="InterPro" id="IPR015947">
    <property type="entry name" value="PUA-like_sf"/>
</dbReference>
<organism evidence="7 8">
    <name type="scientific">Triplophysa rosa</name>
    <name type="common">Cave loach</name>
    <dbReference type="NCBI Taxonomy" id="992332"/>
    <lineage>
        <taxon>Eukaryota</taxon>
        <taxon>Metazoa</taxon>
        <taxon>Chordata</taxon>
        <taxon>Craniata</taxon>
        <taxon>Vertebrata</taxon>
        <taxon>Euteleostomi</taxon>
        <taxon>Actinopterygii</taxon>
        <taxon>Neopterygii</taxon>
        <taxon>Teleostei</taxon>
        <taxon>Ostariophysi</taxon>
        <taxon>Cypriniformes</taxon>
        <taxon>Nemacheilidae</taxon>
        <taxon>Triplophysa</taxon>
    </lineage>
</organism>
<dbReference type="InterPro" id="IPR001841">
    <property type="entry name" value="Znf_RING"/>
</dbReference>
<keyword evidence="8" id="KW-1185">Reference proteome</keyword>
<feature type="domain" description="RING-type" evidence="5">
    <location>
        <begin position="151"/>
        <end position="192"/>
    </location>
</feature>
<evidence type="ECO:0000313" key="7">
    <source>
        <dbReference type="EMBL" id="KAI7790532.1"/>
    </source>
</evidence>
<keyword evidence="1" id="KW-0479">Metal-binding</keyword>
<dbReference type="InterPro" id="IPR003111">
    <property type="entry name" value="Lon_prtase_N"/>
</dbReference>
<dbReference type="CDD" id="cd16514">
    <property type="entry name" value="RING-HC_LONFs_rpt2"/>
    <property type="match status" value="1"/>
</dbReference>
<dbReference type="PROSITE" id="PS51787">
    <property type="entry name" value="LON_N"/>
    <property type="match status" value="1"/>
</dbReference>
<proteinExistence type="predicted"/>
<dbReference type="AlphaFoldDB" id="A0A9W7W7Z1"/>
<evidence type="ECO:0000256" key="1">
    <source>
        <dbReference type="ARBA" id="ARBA00022723"/>
    </source>
</evidence>
<dbReference type="GO" id="GO:0008270">
    <property type="term" value="F:zinc ion binding"/>
    <property type="evidence" value="ECO:0007669"/>
    <property type="project" value="UniProtKB-KW"/>
</dbReference>
<comment type="caution">
    <text evidence="7">The sequence shown here is derived from an EMBL/GenBank/DDBJ whole genome shotgun (WGS) entry which is preliminary data.</text>
</comment>
<dbReference type="PROSITE" id="PS00518">
    <property type="entry name" value="ZF_RING_1"/>
    <property type="match status" value="1"/>
</dbReference>
<gene>
    <name evidence="7" type="ORF">IRJ41_011893</name>
</gene>
<dbReference type="GO" id="GO:0061630">
    <property type="term" value="F:ubiquitin protein ligase activity"/>
    <property type="evidence" value="ECO:0007669"/>
    <property type="project" value="TreeGrafter"/>
</dbReference>
<dbReference type="SMART" id="SM00464">
    <property type="entry name" value="LON"/>
    <property type="match status" value="1"/>
</dbReference>
<keyword evidence="3" id="KW-0862">Zinc</keyword>
<dbReference type="PANTHER" id="PTHR23327">
    <property type="entry name" value="RING FINGER PROTEIN 127"/>
    <property type="match status" value="1"/>
</dbReference>
<reference evidence="7" key="1">
    <citation type="submission" date="2021-02" db="EMBL/GenBank/DDBJ databases">
        <title>Comparative genomics reveals that relaxation of natural selection precedes convergent phenotypic evolution of cavefish.</title>
        <authorList>
            <person name="Peng Z."/>
        </authorList>
    </citation>
    <scope>NUCLEOTIDE SEQUENCE</scope>
    <source>
        <tissue evidence="7">Muscle</tissue>
    </source>
</reference>
<dbReference type="Proteomes" id="UP001059041">
    <property type="component" value="Unassembled WGS sequence"/>
</dbReference>
<dbReference type="SUPFAM" id="SSF57850">
    <property type="entry name" value="RING/U-box"/>
    <property type="match status" value="1"/>
</dbReference>
<dbReference type="Gene3D" id="2.30.130.40">
    <property type="entry name" value="LON domain-like"/>
    <property type="match status" value="1"/>
</dbReference>
<evidence type="ECO:0000256" key="2">
    <source>
        <dbReference type="ARBA" id="ARBA00022771"/>
    </source>
</evidence>
<dbReference type="Pfam" id="PF02190">
    <property type="entry name" value="LON_substr_bdg"/>
    <property type="match status" value="1"/>
</dbReference>
<dbReference type="PANTHER" id="PTHR23327:SF5">
    <property type="entry name" value="LON PEPTIDASE N-TERMINAL DOMAIN AND RING FINGER PROTEIN 2"/>
    <property type="match status" value="1"/>
</dbReference>
<keyword evidence="2 4" id="KW-0863">Zinc-finger</keyword>
<evidence type="ECO:0000259" key="6">
    <source>
        <dbReference type="PROSITE" id="PS51787"/>
    </source>
</evidence>
<dbReference type="InterPro" id="IPR017907">
    <property type="entry name" value="Znf_RING_CS"/>
</dbReference>
<dbReference type="EMBL" id="JAFHDT010000091">
    <property type="protein sequence ID" value="KAI7790532.1"/>
    <property type="molecule type" value="Genomic_DNA"/>
</dbReference>
<evidence type="ECO:0000313" key="8">
    <source>
        <dbReference type="Proteomes" id="UP001059041"/>
    </source>
</evidence>